<protein>
    <recommendedName>
        <fullName evidence="5">Ribosome maturation factor RimM</fullName>
    </recommendedName>
</protein>
<dbReference type="GO" id="GO:0005737">
    <property type="term" value="C:cytoplasm"/>
    <property type="evidence" value="ECO:0007669"/>
    <property type="project" value="UniProtKB-SubCell"/>
</dbReference>
<dbReference type="PANTHER" id="PTHR33692:SF1">
    <property type="entry name" value="RIBOSOME MATURATION FACTOR RIMM"/>
    <property type="match status" value="1"/>
</dbReference>
<dbReference type="GO" id="GO:0005840">
    <property type="term" value="C:ribosome"/>
    <property type="evidence" value="ECO:0007669"/>
    <property type="project" value="InterPro"/>
</dbReference>
<keyword evidence="3 5" id="KW-0698">rRNA processing</keyword>
<evidence type="ECO:0000313" key="8">
    <source>
        <dbReference type="EMBL" id="QFQ11742.1"/>
    </source>
</evidence>
<organism evidence="8 9">
    <name type="scientific">Pseudoprevotella muciniphila</name>
    <dbReference type="NCBI Taxonomy" id="2133944"/>
    <lineage>
        <taxon>Bacteria</taxon>
        <taxon>Pseudomonadati</taxon>
        <taxon>Bacteroidota</taxon>
        <taxon>Bacteroidia</taxon>
        <taxon>Bacteroidales</taxon>
        <taxon>Prevotellaceae</taxon>
        <taxon>Pseudoprevotella</taxon>
    </lineage>
</organism>
<dbReference type="OrthoDB" id="9810331at2"/>
<feature type="domain" description="RimM N-terminal" evidence="6">
    <location>
        <begin position="10"/>
        <end position="88"/>
    </location>
</feature>
<keyword evidence="2 5" id="KW-0690">Ribosome biogenesis</keyword>
<evidence type="ECO:0000313" key="9">
    <source>
        <dbReference type="Proteomes" id="UP000249375"/>
    </source>
</evidence>
<dbReference type="InterPro" id="IPR011961">
    <property type="entry name" value="RimM"/>
</dbReference>
<dbReference type="InterPro" id="IPR009000">
    <property type="entry name" value="Transl_B-barrel_sf"/>
</dbReference>
<name>A0A5P8E466_9BACT</name>
<evidence type="ECO:0000256" key="2">
    <source>
        <dbReference type="ARBA" id="ARBA00022517"/>
    </source>
</evidence>
<dbReference type="Proteomes" id="UP000249375">
    <property type="component" value="Chromosome"/>
</dbReference>
<comment type="subcellular location">
    <subcellularLocation>
        <location evidence="5">Cytoplasm</location>
    </subcellularLocation>
</comment>
<dbReference type="Gene3D" id="2.30.30.240">
    <property type="entry name" value="PRC-barrel domain"/>
    <property type="match status" value="1"/>
</dbReference>
<dbReference type="PANTHER" id="PTHR33692">
    <property type="entry name" value="RIBOSOME MATURATION FACTOR RIMM"/>
    <property type="match status" value="1"/>
</dbReference>
<sequence length="174" mass="19946">MIRSDEVFKIGKITRTRGIKGEVEMECINDAFDDGNAEYFVLEIDGILVPFFWEEYRFKNHTTIIVMFDGISNEKEASQYVGCNVFYPFSKVATDETHLLSWKAFEGYSVTGQNEEHIGEIIHVDDRNDNIVITVEQPSGKTALLPLHEDLILECDHKKRFVKLIIAEGLLDLN</sequence>
<keyword evidence="4 5" id="KW-0143">Chaperone</keyword>
<feature type="domain" description="Ribosome maturation factor RimM PRC barrel" evidence="7">
    <location>
        <begin position="102"/>
        <end position="170"/>
    </location>
</feature>
<dbReference type="SUPFAM" id="SSF50346">
    <property type="entry name" value="PRC-barrel domain"/>
    <property type="match status" value="1"/>
</dbReference>
<proteinExistence type="inferred from homology"/>
<dbReference type="GO" id="GO:0043022">
    <property type="term" value="F:ribosome binding"/>
    <property type="evidence" value="ECO:0007669"/>
    <property type="project" value="InterPro"/>
</dbReference>
<comment type="domain">
    <text evidence="5">The PRC barrel domain binds ribosomal protein uS19.</text>
</comment>
<evidence type="ECO:0000259" key="6">
    <source>
        <dbReference type="Pfam" id="PF01782"/>
    </source>
</evidence>
<dbReference type="RefSeq" id="WP_111897882.1">
    <property type="nucleotide sequence ID" value="NZ_CP033459.1"/>
</dbReference>
<comment type="subunit">
    <text evidence="5">Binds ribosomal protein uS19.</text>
</comment>
<dbReference type="InterPro" id="IPR056792">
    <property type="entry name" value="PRC_RimM"/>
</dbReference>
<accession>A0A5P8E466</accession>
<dbReference type="KEGG" id="alq:C7Y71_001150"/>
<gene>
    <name evidence="5 8" type="primary">rimM</name>
    <name evidence="8" type="ORF">C7Y71_001150</name>
</gene>
<dbReference type="NCBIfam" id="TIGR02273">
    <property type="entry name" value="16S_RimM"/>
    <property type="match status" value="1"/>
</dbReference>
<dbReference type="GO" id="GO:0042274">
    <property type="term" value="P:ribosomal small subunit biogenesis"/>
    <property type="evidence" value="ECO:0007669"/>
    <property type="project" value="UniProtKB-UniRule"/>
</dbReference>
<keyword evidence="1 5" id="KW-0963">Cytoplasm</keyword>
<evidence type="ECO:0000259" key="7">
    <source>
        <dbReference type="Pfam" id="PF24986"/>
    </source>
</evidence>
<dbReference type="Pfam" id="PF01782">
    <property type="entry name" value="RimM"/>
    <property type="match status" value="1"/>
</dbReference>
<dbReference type="GO" id="GO:0006364">
    <property type="term" value="P:rRNA processing"/>
    <property type="evidence" value="ECO:0007669"/>
    <property type="project" value="UniProtKB-UniRule"/>
</dbReference>
<dbReference type="Gene3D" id="2.40.30.60">
    <property type="entry name" value="RimM"/>
    <property type="match status" value="1"/>
</dbReference>
<keyword evidence="9" id="KW-1185">Reference proteome</keyword>
<evidence type="ECO:0000256" key="4">
    <source>
        <dbReference type="ARBA" id="ARBA00023186"/>
    </source>
</evidence>
<dbReference type="EMBL" id="CP033459">
    <property type="protein sequence ID" value="QFQ11742.1"/>
    <property type="molecule type" value="Genomic_DNA"/>
</dbReference>
<comment type="function">
    <text evidence="5">An accessory protein needed during the final step in the assembly of 30S ribosomal subunit, possibly for assembly of the head region. Essential for efficient processing of 16S rRNA. May be needed both before and after RbfA during the maturation of 16S rRNA. It has affinity for free ribosomal 30S subunits but not for 70S ribosomes.</text>
</comment>
<dbReference type="InterPro" id="IPR036976">
    <property type="entry name" value="RimM_N_sf"/>
</dbReference>
<reference evidence="8 9" key="1">
    <citation type="submission" date="2018-11" db="EMBL/GenBank/DDBJ databases">
        <authorList>
            <person name="Na S.W."/>
            <person name="Baik M."/>
        </authorList>
    </citation>
    <scope>NUCLEOTIDE SEQUENCE [LARGE SCALE GENOMIC DNA]</scope>
    <source>
        <strain evidence="8 9">E39</strain>
    </source>
</reference>
<dbReference type="InterPro" id="IPR011033">
    <property type="entry name" value="PRC_barrel-like_sf"/>
</dbReference>
<evidence type="ECO:0000256" key="3">
    <source>
        <dbReference type="ARBA" id="ARBA00022552"/>
    </source>
</evidence>
<dbReference type="AlphaFoldDB" id="A0A5P8E466"/>
<dbReference type="HAMAP" id="MF_00014">
    <property type="entry name" value="Ribosome_mat_RimM"/>
    <property type="match status" value="1"/>
</dbReference>
<dbReference type="InterPro" id="IPR002676">
    <property type="entry name" value="RimM_N"/>
</dbReference>
<dbReference type="Pfam" id="PF24986">
    <property type="entry name" value="PRC_RimM"/>
    <property type="match status" value="1"/>
</dbReference>
<dbReference type="SUPFAM" id="SSF50447">
    <property type="entry name" value="Translation proteins"/>
    <property type="match status" value="1"/>
</dbReference>
<evidence type="ECO:0000256" key="1">
    <source>
        <dbReference type="ARBA" id="ARBA00022490"/>
    </source>
</evidence>
<comment type="similarity">
    <text evidence="5">Belongs to the RimM family.</text>
</comment>
<evidence type="ECO:0000256" key="5">
    <source>
        <dbReference type="HAMAP-Rule" id="MF_00014"/>
    </source>
</evidence>